<feature type="region of interest" description="Disordered" evidence="1">
    <location>
        <begin position="455"/>
        <end position="518"/>
    </location>
</feature>
<name>A0A5C3Q5H5_9AGAR</name>
<dbReference type="Proteomes" id="UP000305067">
    <property type="component" value="Unassembled WGS sequence"/>
</dbReference>
<evidence type="ECO:0000256" key="1">
    <source>
        <dbReference type="SAM" id="MobiDB-lite"/>
    </source>
</evidence>
<proteinExistence type="predicted"/>
<keyword evidence="2" id="KW-0812">Transmembrane</keyword>
<accession>A0A5C3Q5H5</accession>
<evidence type="ECO:0000313" key="4">
    <source>
        <dbReference type="Proteomes" id="UP000305067"/>
    </source>
</evidence>
<keyword evidence="4" id="KW-1185">Reference proteome</keyword>
<evidence type="ECO:0000313" key="3">
    <source>
        <dbReference type="EMBL" id="TFK95458.1"/>
    </source>
</evidence>
<feature type="compositionally biased region" description="Low complexity" evidence="1">
    <location>
        <begin position="357"/>
        <end position="367"/>
    </location>
</feature>
<feature type="transmembrane region" description="Helical" evidence="2">
    <location>
        <begin position="390"/>
        <end position="410"/>
    </location>
</feature>
<feature type="compositionally biased region" description="Polar residues" evidence="1">
    <location>
        <begin position="483"/>
        <end position="497"/>
    </location>
</feature>
<keyword evidence="2" id="KW-1133">Transmembrane helix</keyword>
<dbReference type="AlphaFoldDB" id="A0A5C3Q5H5"/>
<dbReference type="EMBL" id="ML178884">
    <property type="protein sequence ID" value="TFK95458.1"/>
    <property type="molecule type" value="Genomic_DNA"/>
</dbReference>
<keyword evidence="2" id="KW-0472">Membrane</keyword>
<dbReference type="STRING" id="1884261.A0A5C3Q5H5"/>
<reference evidence="3 4" key="1">
    <citation type="journal article" date="2019" name="Nat. Ecol. Evol.">
        <title>Megaphylogeny resolves global patterns of mushroom evolution.</title>
        <authorList>
            <person name="Varga T."/>
            <person name="Krizsan K."/>
            <person name="Foldi C."/>
            <person name="Dima B."/>
            <person name="Sanchez-Garcia M."/>
            <person name="Sanchez-Ramirez S."/>
            <person name="Szollosi G.J."/>
            <person name="Szarkandi J.G."/>
            <person name="Papp V."/>
            <person name="Albert L."/>
            <person name="Andreopoulos W."/>
            <person name="Angelini C."/>
            <person name="Antonin V."/>
            <person name="Barry K.W."/>
            <person name="Bougher N.L."/>
            <person name="Buchanan P."/>
            <person name="Buyck B."/>
            <person name="Bense V."/>
            <person name="Catcheside P."/>
            <person name="Chovatia M."/>
            <person name="Cooper J."/>
            <person name="Damon W."/>
            <person name="Desjardin D."/>
            <person name="Finy P."/>
            <person name="Geml J."/>
            <person name="Haridas S."/>
            <person name="Hughes K."/>
            <person name="Justo A."/>
            <person name="Karasinski D."/>
            <person name="Kautmanova I."/>
            <person name="Kiss B."/>
            <person name="Kocsube S."/>
            <person name="Kotiranta H."/>
            <person name="LaButti K.M."/>
            <person name="Lechner B.E."/>
            <person name="Liimatainen K."/>
            <person name="Lipzen A."/>
            <person name="Lukacs Z."/>
            <person name="Mihaltcheva S."/>
            <person name="Morgado L.N."/>
            <person name="Niskanen T."/>
            <person name="Noordeloos M.E."/>
            <person name="Ohm R.A."/>
            <person name="Ortiz-Santana B."/>
            <person name="Ovrebo C."/>
            <person name="Racz N."/>
            <person name="Riley R."/>
            <person name="Savchenko A."/>
            <person name="Shiryaev A."/>
            <person name="Soop K."/>
            <person name="Spirin V."/>
            <person name="Szebenyi C."/>
            <person name="Tomsovsky M."/>
            <person name="Tulloss R.E."/>
            <person name="Uehling J."/>
            <person name="Grigoriev I.V."/>
            <person name="Vagvolgyi C."/>
            <person name="Papp T."/>
            <person name="Martin F.M."/>
            <person name="Miettinen O."/>
            <person name="Hibbett D.S."/>
            <person name="Nagy L.G."/>
        </authorList>
    </citation>
    <scope>NUCLEOTIDE SEQUENCE [LARGE SCALE GENOMIC DNA]</scope>
    <source>
        <strain evidence="3 4">CBS 309.79</strain>
    </source>
</reference>
<organism evidence="3 4">
    <name type="scientific">Pterulicium gracile</name>
    <dbReference type="NCBI Taxonomy" id="1884261"/>
    <lineage>
        <taxon>Eukaryota</taxon>
        <taxon>Fungi</taxon>
        <taxon>Dikarya</taxon>
        <taxon>Basidiomycota</taxon>
        <taxon>Agaricomycotina</taxon>
        <taxon>Agaricomycetes</taxon>
        <taxon>Agaricomycetidae</taxon>
        <taxon>Agaricales</taxon>
        <taxon>Pleurotineae</taxon>
        <taxon>Pterulaceae</taxon>
        <taxon>Pterulicium</taxon>
    </lineage>
</organism>
<dbReference type="Gene3D" id="2.60.120.260">
    <property type="entry name" value="Galactose-binding domain-like"/>
    <property type="match status" value="1"/>
</dbReference>
<feature type="region of interest" description="Disordered" evidence="1">
    <location>
        <begin position="357"/>
        <end position="383"/>
    </location>
</feature>
<evidence type="ECO:0000256" key="2">
    <source>
        <dbReference type="SAM" id="Phobius"/>
    </source>
</evidence>
<protein>
    <submittedName>
        <fullName evidence="3">Uncharacterized protein</fullName>
    </submittedName>
</protein>
<gene>
    <name evidence="3" type="ORF">BDV98DRAFT_399611</name>
</gene>
<sequence length="544" mass="58414">MSFSGHRLLVRKPKADEAASSRNTLTFGDAWTLDTNRLGGASQSQCLEKSGTACKQIEFRGPPDGLVPALSDEERAAEQKAMGGTLDFFGVNATVQASVWNSSTDACDKWEIEYGIDLDGDVSWSLAMAMTDSESGTNLDGLGNFMSTDLVFSGEPPLPDRDHTLTFEIDHNSLGFLGNAVGCGANNTLIGFRIDYAVITLSPRSPIDPDMDELVVHSHDSTFVKYQGDGWTSSSLPEHERPMDVAFGLRSMNSASPGDSVEMTFLGTSVNVFIRSHTSPFLFSLDGGDEHELYTSGDFEKGGDSVFQASNLDPATNHTVKITIQSDDNDSQPFSLLGFVYTPSFTSLEEGQKLLESIQSASSNESSPTDVSEVTGEDGAGRPTNLAGPIAGAVAGGIALVLLILGALFWRRRRKRRAARSTPLELDNDMIERDVFVSQAEHERSLPMPYVKSYAGTDASQHNRGGYLHEGPSTSVLDDEPTSHSYQTQLSDGNMSDTEYIGSGGAEGSGLSHSASTRTRGVGETVWVLMSRRAAGEQPPPYAS</sequence>